<evidence type="ECO:0000313" key="1">
    <source>
        <dbReference type="EMBL" id="KAH7916065.1"/>
    </source>
</evidence>
<reference evidence="1" key="1">
    <citation type="journal article" date="2021" name="New Phytol.">
        <title>Evolutionary innovations through gain and loss of genes in the ectomycorrhizal Boletales.</title>
        <authorList>
            <person name="Wu G."/>
            <person name="Miyauchi S."/>
            <person name="Morin E."/>
            <person name="Kuo A."/>
            <person name="Drula E."/>
            <person name="Varga T."/>
            <person name="Kohler A."/>
            <person name="Feng B."/>
            <person name="Cao Y."/>
            <person name="Lipzen A."/>
            <person name="Daum C."/>
            <person name="Hundley H."/>
            <person name="Pangilinan J."/>
            <person name="Johnson J."/>
            <person name="Barry K."/>
            <person name="LaButti K."/>
            <person name="Ng V."/>
            <person name="Ahrendt S."/>
            <person name="Min B."/>
            <person name="Choi I.G."/>
            <person name="Park H."/>
            <person name="Plett J.M."/>
            <person name="Magnuson J."/>
            <person name="Spatafora J.W."/>
            <person name="Nagy L.G."/>
            <person name="Henrissat B."/>
            <person name="Grigoriev I.V."/>
            <person name="Yang Z.L."/>
            <person name="Xu J."/>
            <person name="Martin F.M."/>
        </authorList>
    </citation>
    <scope>NUCLEOTIDE SEQUENCE</scope>
    <source>
        <strain evidence="1">ATCC 28755</strain>
    </source>
</reference>
<comment type="caution">
    <text evidence="1">The sequence shown here is derived from an EMBL/GenBank/DDBJ whole genome shotgun (WGS) entry which is preliminary data.</text>
</comment>
<proteinExistence type="predicted"/>
<protein>
    <submittedName>
        <fullName evidence="1">AB-hydrolase YheT</fullName>
    </submittedName>
</protein>
<name>A0ACB8ARB0_9AGAM</name>
<gene>
    <name evidence="1" type="ORF">BJ138DRAFT_1169575</name>
</gene>
<dbReference type="EMBL" id="MU267594">
    <property type="protein sequence ID" value="KAH7916065.1"/>
    <property type="molecule type" value="Genomic_DNA"/>
</dbReference>
<organism evidence="1 2">
    <name type="scientific">Hygrophoropsis aurantiaca</name>
    <dbReference type="NCBI Taxonomy" id="72124"/>
    <lineage>
        <taxon>Eukaryota</taxon>
        <taxon>Fungi</taxon>
        <taxon>Dikarya</taxon>
        <taxon>Basidiomycota</taxon>
        <taxon>Agaricomycotina</taxon>
        <taxon>Agaricomycetes</taxon>
        <taxon>Agaricomycetidae</taxon>
        <taxon>Boletales</taxon>
        <taxon>Coniophorineae</taxon>
        <taxon>Hygrophoropsidaceae</taxon>
        <taxon>Hygrophoropsis</taxon>
    </lineage>
</organism>
<sequence>MTNGNNKLNNNNRYWGLVFAFDRAQEHNNQSSDISLRDFVTRRCPSLFSQFYPAWWLSNGHLQTLYCVLGDFSKRDAVVYKRTYIRLRDGGTLGLDFVATENSTIQSDTPIIVVMHGLTGGSYESYVRAILAPACSSVQQGGLGYRAVVINFRGCAGVPITSPQLYSAGHTDDLRQALFYISHRYPKAPLLGLSFSLGANVMTRYVAEEGEHCRLRSACVLACPWNLTANTTKLLSTYIGRHIYSQGMGRNLVNLLKRHVASLAQNAEHPVAKAAIATVKLDKPTVDSFDESFTRIAGGSSPPWPFDSAYDYYEYASSHKVLGDVRIPFLAINAADDPVVQDVPMDASGNEWIVMALTPNGGHLGWFEADEGWGQVRRWIRQPVMEWLRATGEDLVSTHDHRPLYEIDGFLTEAESEKLGCKEIDGGGLIIGTQGQSGMLAGL</sequence>
<evidence type="ECO:0000313" key="2">
    <source>
        <dbReference type="Proteomes" id="UP000790377"/>
    </source>
</evidence>
<dbReference type="Proteomes" id="UP000790377">
    <property type="component" value="Unassembled WGS sequence"/>
</dbReference>
<keyword evidence="2" id="KW-1185">Reference proteome</keyword>
<accession>A0ACB8ARB0</accession>